<dbReference type="GO" id="GO:0005886">
    <property type="term" value="C:plasma membrane"/>
    <property type="evidence" value="ECO:0007669"/>
    <property type="project" value="UniProtKB-SubCell"/>
</dbReference>
<feature type="transmembrane region" description="Helical" evidence="6">
    <location>
        <begin position="94"/>
        <end position="118"/>
    </location>
</feature>
<reference evidence="8 9" key="1">
    <citation type="journal article" date="2018" name="MBio">
        <title>Insights into the evolution of host association through the isolation and characterization of a novel human periodontal pathobiont, Desulfobulbus oralis.</title>
        <authorList>
            <person name="Cross K.L."/>
            <person name="Chirania P."/>
            <person name="Xiong W."/>
            <person name="Beall C.J."/>
            <person name="Elkins J.G."/>
            <person name="Giannone R.J."/>
            <person name="Griffen A.L."/>
            <person name="Guss A.M."/>
            <person name="Hettich R.L."/>
            <person name="Joshi S.S."/>
            <person name="Mokrzan E.M."/>
            <person name="Martin R.K."/>
            <person name="Zhulin I.B."/>
            <person name="Leys E.J."/>
            <person name="Podar M."/>
        </authorList>
    </citation>
    <scope>NUCLEOTIDE SEQUENCE [LARGE SCALE GENOMIC DNA]</scope>
    <source>
        <strain evidence="8 9">ORNL</strain>
    </source>
</reference>
<feature type="domain" description="Sulfatase N-terminal" evidence="7">
    <location>
        <begin position="202"/>
        <end position="475"/>
    </location>
</feature>
<dbReference type="Gene3D" id="3.40.720.10">
    <property type="entry name" value="Alkaline Phosphatase, subunit A"/>
    <property type="match status" value="1"/>
</dbReference>
<gene>
    <name evidence="8" type="ORF">CAY53_06345</name>
</gene>
<dbReference type="SUPFAM" id="SSF53649">
    <property type="entry name" value="Alkaline phosphatase-like"/>
    <property type="match status" value="1"/>
</dbReference>
<evidence type="ECO:0000256" key="5">
    <source>
        <dbReference type="ARBA" id="ARBA00023136"/>
    </source>
</evidence>
<dbReference type="PANTHER" id="PTHR47371:SF3">
    <property type="entry name" value="PHOSPHOGLYCEROL TRANSFERASE I"/>
    <property type="match status" value="1"/>
</dbReference>
<accession>A0A2L1GN98</accession>
<organism evidence="8 9">
    <name type="scientific">Desulfobulbus oralis</name>
    <dbReference type="NCBI Taxonomy" id="1986146"/>
    <lineage>
        <taxon>Bacteria</taxon>
        <taxon>Pseudomonadati</taxon>
        <taxon>Thermodesulfobacteriota</taxon>
        <taxon>Desulfobulbia</taxon>
        <taxon>Desulfobulbales</taxon>
        <taxon>Desulfobulbaceae</taxon>
        <taxon>Desulfobulbus</taxon>
    </lineage>
</organism>
<dbReference type="OrthoDB" id="9760224at2"/>
<evidence type="ECO:0000256" key="4">
    <source>
        <dbReference type="ARBA" id="ARBA00022989"/>
    </source>
</evidence>
<feature type="transmembrane region" description="Helical" evidence="6">
    <location>
        <begin position="41"/>
        <end position="74"/>
    </location>
</feature>
<evidence type="ECO:0000256" key="6">
    <source>
        <dbReference type="SAM" id="Phobius"/>
    </source>
</evidence>
<evidence type="ECO:0000256" key="1">
    <source>
        <dbReference type="ARBA" id="ARBA00004651"/>
    </source>
</evidence>
<proteinExistence type="predicted"/>
<feature type="transmembrane region" description="Helical" evidence="6">
    <location>
        <begin position="130"/>
        <end position="153"/>
    </location>
</feature>
<dbReference type="InterPro" id="IPR000917">
    <property type="entry name" value="Sulfatase_N"/>
</dbReference>
<dbReference type="InterPro" id="IPR050448">
    <property type="entry name" value="OpgB/LTA_synthase_biosynth"/>
</dbReference>
<protein>
    <recommendedName>
        <fullName evidence="7">Sulfatase N-terminal domain-containing protein</fullName>
    </recommendedName>
</protein>
<keyword evidence="4 6" id="KW-1133">Transmembrane helix</keyword>
<dbReference type="Pfam" id="PF00884">
    <property type="entry name" value="Sulfatase"/>
    <property type="match status" value="1"/>
</dbReference>
<keyword evidence="5 6" id="KW-0472">Membrane</keyword>
<evidence type="ECO:0000313" key="9">
    <source>
        <dbReference type="Proteomes" id="UP000239867"/>
    </source>
</evidence>
<dbReference type="Proteomes" id="UP000239867">
    <property type="component" value="Chromosome"/>
</dbReference>
<dbReference type="EMBL" id="CP021255">
    <property type="protein sequence ID" value="AVD71149.1"/>
    <property type="molecule type" value="Genomic_DNA"/>
</dbReference>
<evidence type="ECO:0000313" key="8">
    <source>
        <dbReference type="EMBL" id="AVD71149.1"/>
    </source>
</evidence>
<name>A0A2L1GN98_9BACT</name>
<evidence type="ECO:0000259" key="7">
    <source>
        <dbReference type="Pfam" id="PF00884"/>
    </source>
</evidence>
<keyword evidence="3 6" id="KW-0812">Transmembrane</keyword>
<evidence type="ECO:0000256" key="3">
    <source>
        <dbReference type="ARBA" id="ARBA00022692"/>
    </source>
</evidence>
<feature type="transmembrane region" description="Helical" evidence="6">
    <location>
        <begin position="12"/>
        <end position="29"/>
    </location>
</feature>
<keyword evidence="2" id="KW-1003">Cell membrane</keyword>
<evidence type="ECO:0000256" key="2">
    <source>
        <dbReference type="ARBA" id="ARBA00022475"/>
    </source>
</evidence>
<keyword evidence="9" id="KW-1185">Reference proteome</keyword>
<comment type="subcellular location">
    <subcellularLocation>
        <location evidence="1">Cell membrane</location>
        <topology evidence="1">Multi-pass membrane protein</topology>
    </subcellularLocation>
</comment>
<sequence length="539" mass="62135">MSSAKPRYQLYYIISTLIKVLFCCCIARFSPFMLPLAIESILLMFILICSRSTILTIFLIFAITINACQLANIYSTGEYLASLTVFNINQFHDIGSHIFSIISIILGYLLLYFVDFIVSRKVKYICNIRNILSICIVFFIILYCEINIITFPIHNFVNTAHDVVKIYTYKPEHINKEIFIRNKIPCYSKDYNINIQEHKEYNVIILFMEGTSYRVLSEEITKNLWDLKNNSINIVNYFNHTAATFNGIRGQLISGYQLNPGVQSLNSNIDITTVPDFILKNTYSSVVSLPTILNDLGYNTVFVSPHPNPSVFNSWMYTIGFNKIYAHPKNMNLTDKEMYDFIYQNLQQLSKEKKKFFLGAYILGTHHGLDSPDAKYGDGSNPYLNKFYNHDIWFGEFLKKLKSSTLYDNTILVVTTDHATHPSPEFKQTFSSDVLYFVDKVPFIIHYKGVNPMQIDANYRNSLSMTPTVLDLLQICNVKNNFLGNSIFMQQDDSKFAHISNIQLTFYKTDASGVQVIDPNDPAYREVIGLIMDFFHFAR</sequence>
<dbReference type="PANTHER" id="PTHR47371">
    <property type="entry name" value="LIPOTEICHOIC ACID SYNTHASE"/>
    <property type="match status" value="1"/>
</dbReference>
<dbReference type="KEGG" id="deo:CAY53_06345"/>
<dbReference type="InterPro" id="IPR017850">
    <property type="entry name" value="Alkaline_phosphatase_core_sf"/>
</dbReference>
<dbReference type="AlphaFoldDB" id="A0A2L1GN98"/>